<dbReference type="InterPro" id="IPR022203">
    <property type="entry name" value="DUF3727"/>
</dbReference>
<feature type="region of interest" description="Disordered" evidence="1">
    <location>
        <begin position="166"/>
        <end position="194"/>
    </location>
</feature>
<protein>
    <submittedName>
        <fullName evidence="3">DUF3727 domain containing protein</fullName>
    </submittedName>
</protein>
<keyword evidence="2" id="KW-0732">Signal</keyword>
<evidence type="ECO:0000313" key="4">
    <source>
        <dbReference type="Proteomes" id="UP000693970"/>
    </source>
</evidence>
<name>A0A9K3M123_9STRA</name>
<keyword evidence="4" id="KW-1185">Reference proteome</keyword>
<evidence type="ECO:0000313" key="3">
    <source>
        <dbReference type="EMBL" id="KAG7370911.1"/>
    </source>
</evidence>
<feature type="signal peptide" evidence="2">
    <location>
        <begin position="1"/>
        <end position="26"/>
    </location>
</feature>
<evidence type="ECO:0000256" key="2">
    <source>
        <dbReference type="SAM" id="SignalP"/>
    </source>
</evidence>
<dbReference type="Pfam" id="PF12527">
    <property type="entry name" value="DUF3727"/>
    <property type="match status" value="1"/>
</dbReference>
<dbReference type="OrthoDB" id="205691at2759"/>
<dbReference type="Proteomes" id="UP000693970">
    <property type="component" value="Unassembled WGS sequence"/>
</dbReference>
<dbReference type="AlphaFoldDB" id="A0A9K3M123"/>
<dbReference type="EMBL" id="JAGRRH010000004">
    <property type="protein sequence ID" value="KAG7370911.1"/>
    <property type="molecule type" value="Genomic_DNA"/>
</dbReference>
<organism evidence="3 4">
    <name type="scientific">Nitzschia inconspicua</name>
    <dbReference type="NCBI Taxonomy" id="303405"/>
    <lineage>
        <taxon>Eukaryota</taxon>
        <taxon>Sar</taxon>
        <taxon>Stramenopiles</taxon>
        <taxon>Ochrophyta</taxon>
        <taxon>Bacillariophyta</taxon>
        <taxon>Bacillariophyceae</taxon>
        <taxon>Bacillariophycidae</taxon>
        <taxon>Bacillariales</taxon>
        <taxon>Bacillariaceae</taxon>
        <taxon>Nitzschia</taxon>
    </lineage>
</organism>
<proteinExistence type="predicted"/>
<accession>A0A9K3M123</accession>
<sequence length="266" mass="30078">MISLYRQRHHGLVLVSLGLLLNVGDSWWCTDAFAPPIARQQPVILQQQSSHIMLAASSSDSNDAILTRISEEDEGVPIPFVDKNANSFIECYADSIATVDGEEYTIGVPCDYCVALCYMDSDNNLVPVELTDKLMDDIFPIAENVIMEEFGEELALQRTPQTLTLVGELEDDDEDDEDDDDEDDDDDDDDDPYDGEEEVELLLSFDHRDREYNLVRLMDPVLLVGKIDPERPDRRILLTPEESDKIMPTLESAFLKYHEDGNSMLP</sequence>
<reference evidence="3" key="1">
    <citation type="journal article" date="2021" name="Sci. Rep.">
        <title>Diploid genomic architecture of Nitzschia inconspicua, an elite biomass production diatom.</title>
        <authorList>
            <person name="Oliver A."/>
            <person name="Podell S."/>
            <person name="Pinowska A."/>
            <person name="Traller J.C."/>
            <person name="Smith S.R."/>
            <person name="McClure R."/>
            <person name="Beliaev A."/>
            <person name="Bohutskyi P."/>
            <person name="Hill E.A."/>
            <person name="Rabines A."/>
            <person name="Zheng H."/>
            <person name="Allen L.Z."/>
            <person name="Kuo A."/>
            <person name="Grigoriev I.V."/>
            <person name="Allen A.E."/>
            <person name="Hazlebeck D."/>
            <person name="Allen E.E."/>
        </authorList>
    </citation>
    <scope>NUCLEOTIDE SEQUENCE</scope>
    <source>
        <strain evidence="3">Hildebrandi</strain>
    </source>
</reference>
<feature type="chain" id="PRO_5039903226" evidence="2">
    <location>
        <begin position="27"/>
        <end position="266"/>
    </location>
</feature>
<comment type="caution">
    <text evidence="3">The sequence shown here is derived from an EMBL/GenBank/DDBJ whole genome shotgun (WGS) entry which is preliminary data.</text>
</comment>
<feature type="compositionally biased region" description="Acidic residues" evidence="1">
    <location>
        <begin position="168"/>
        <end position="194"/>
    </location>
</feature>
<reference evidence="3" key="2">
    <citation type="submission" date="2021-04" db="EMBL/GenBank/DDBJ databases">
        <authorList>
            <person name="Podell S."/>
        </authorList>
    </citation>
    <scope>NUCLEOTIDE SEQUENCE</scope>
    <source>
        <strain evidence="3">Hildebrandi</strain>
    </source>
</reference>
<evidence type="ECO:0000256" key="1">
    <source>
        <dbReference type="SAM" id="MobiDB-lite"/>
    </source>
</evidence>
<gene>
    <name evidence="3" type="ORF">IV203_019481</name>
</gene>